<evidence type="ECO:0000313" key="1">
    <source>
        <dbReference type="EMBL" id="MBJ7542037.1"/>
    </source>
</evidence>
<proteinExistence type="predicted"/>
<accession>A0A8I1KHX6</accession>
<sequence>MLPRVPMALPTLLVALLCGVTQTEASKLFTDEAEFLIAPVPSAEWSVQETETRTKFAEVDYLPNGQTSDDWNRLVTVQTWRDPGFRYDALADTMKEHVEATQPCKSTAMQKLADRKVSGYDAALYALSCPENKTTGKGEYTLILQIQGRDAVYGVQRSWRGAAFEPGAIPVPHDEGEEWLAWFDRIQLCDNRLAGKSCGDALGKATATARKR</sequence>
<dbReference type="AlphaFoldDB" id="A0A8I1KHX6"/>
<dbReference type="Proteomes" id="UP000623250">
    <property type="component" value="Unassembled WGS sequence"/>
</dbReference>
<keyword evidence="2" id="KW-1185">Reference proteome</keyword>
<reference evidence="1 2" key="1">
    <citation type="submission" date="2020-12" db="EMBL/GenBank/DDBJ databases">
        <title>Revised draft genomes of Rhodomicrobium vannielii ATCC 17100 and Rhodomicrobium udaipurense JA643.</title>
        <authorList>
            <person name="Conners E.M."/>
            <person name="Davenport E.J."/>
            <person name="Bose A."/>
        </authorList>
    </citation>
    <scope>NUCLEOTIDE SEQUENCE [LARGE SCALE GENOMIC DNA]</scope>
    <source>
        <strain evidence="1 2">JA643</strain>
    </source>
</reference>
<evidence type="ECO:0000313" key="2">
    <source>
        <dbReference type="Proteomes" id="UP000623250"/>
    </source>
</evidence>
<protein>
    <submittedName>
        <fullName evidence="1">Uncharacterized protein</fullName>
    </submittedName>
</protein>
<dbReference type="EMBL" id="JAEMUK010000002">
    <property type="protein sequence ID" value="MBJ7542037.1"/>
    <property type="molecule type" value="Genomic_DNA"/>
</dbReference>
<comment type="caution">
    <text evidence="1">The sequence shown here is derived from an EMBL/GenBank/DDBJ whole genome shotgun (WGS) entry which is preliminary data.</text>
</comment>
<organism evidence="1 2">
    <name type="scientific">Rhodomicrobium udaipurense</name>
    <dbReference type="NCBI Taxonomy" id="1202716"/>
    <lineage>
        <taxon>Bacteria</taxon>
        <taxon>Pseudomonadati</taxon>
        <taxon>Pseudomonadota</taxon>
        <taxon>Alphaproteobacteria</taxon>
        <taxon>Hyphomicrobiales</taxon>
        <taxon>Hyphomicrobiaceae</taxon>
        <taxon>Rhodomicrobium</taxon>
    </lineage>
</organism>
<gene>
    <name evidence="1" type="ORF">JDN41_00515</name>
</gene>
<dbReference type="RefSeq" id="WP_037238179.1">
    <property type="nucleotide sequence ID" value="NZ_JAEMUK010000002.1"/>
</dbReference>
<name>A0A8I1KHX6_9HYPH</name>